<keyword evidence="3" id="KW-1185">Reference proteome</keyword>
<protein>
    <submittedName>
        <fullName evidence="2">Uncharacterized protein</fullName>
    </submittedName>
</protein>
<reference evidence="2 3" key="1">
    <citation type="submission" date="2018-06" db="EMBL/GenBank/DDBJ databases">
        <title>Genome analysis of cellulolytic fungus Trichoderma lentiforme CFAM-422.</title>
        <authorList>
            <person name="Steindorff A.S."/>
            <person name="Formighieri E.F."/>
            <person name="Midorikawa G.E.O."/>
            <person name="Tamietti M.S."/>
            <person name="Ramos E.Z."/>
            <person name="Silva A.S."/>
            <person name="Bon E.P.S."/>
            <person name="Mendes T.D."/>
            <person name="Damaso M.C.T."/>
            <person name="Favaro L.C.L."/>
        </authorList>
    </citation>
    <scope>NUCLEOTIDE SEQUENCE [LARGE SCALE GENOMIC DNA]</scope>
    <source>
        <strain evidence="2 3">CFAM-422</strain>
    </source>
</reference>
<name>A0A9P4X6E6_9HYPO</name>
<feature type="compositionally biased region" description="Polar residues" evidence="1">
    <location>
        <begin position="101"/>
        <end position="114"/>
    </location>
</feature>
<evidence type="ECO:0000313" key="2">
    <source>
        <dbReference type="EMBL" id="KAF3060579.1"/>
    </source>
</evidence>
<feature type="region of interest" description="Disordered" evidence="1">
    <location>
        <begin position="101"/>
        <end position="134"/>
    </location>
</feature>
<dbReference type="AlphaFoldDB" id="A0A9P4X6E6"/>
<comment type="caution">
    <text evidence="2">The sequence shown here is derived from an EMBL/GenBank/DDBJ whole genome shotgun (WGS) entry which is preliminary data.</text>
</comment>
<feature type="compositionally biased region" description="Basic residues" evidence="1">
    <location>
        <begin position="37"/>
        <end position="48"/>
    </location>
</feature>
<accession>A0A9P4X6E6</accession>
<evidence type="ECO:0000313" key="3">
    <source>
        <dbReference type="Proteomes" id="UP000801864"/>
    </source>
</evidence>
<evidence type="ECO:0000256" key="1">
    <source>
        <dbReference type="SAM" id="MobiDB-lite"/>
    </source>
</evidence>
<proteinExistence type="predicted"/>
<gene>
    <name evidence="2" type="ORF">CFAM422_011119</name>
</gene>
<dbReference type="Proteomes" id="UP000801864">
    <property type="component" value="Unassembled WGS sequence"/>
</dbReference>
<feature type="region of interest" description="Disordered" evidence="1">
    <location>
        <begin position="28"/>
        <end position="64"/>
    </location>
</feature>
<sequence length="134" mass="14196">MIGGAAPPVRMGWKGSLAGRPISAAVCPQPTCSSAHTKSRQLAGHRKPTVPIEQDSGAREKSKSERCLTGCSDVACGGWQWLMAMAAQLAVREALKRALKSSQELTKQAQSATSHLPRRQAPAAYPGKTWTAST</sequence>
<organism evidence="2 3">
    <name type="scientific">Trichoderma lentiforme</name>
    <dbReference type="NCBI Taxonomy" id="1567552"/>
    <lineage>
        <taxon>Eukaryota</taxon>
        <taxon>Fungi</taxon>
        <taxon>Dikarya</taxon>
        <taxon>Ascomycota</taxon>
        <taxon>Pezizomycotina</taxon>
        <taxon>Sordariomycetes</taxon>
        <taxon>Hypocreomycetidae</taxon>
        <taxon>Hypocreales</taxon>
        <taxon>Hypocreaceae</taxon>
        <taxon>Trichoderma</taxon>
    </lineage>
</organism>
<dbReference type="EMBL" id="QLNT01000023">
    <property type="protein sequence ID" value="KAF3060579.1"/>
    <property type="molecule type" value="Genomic_DNA"/>
</dbReference>